<dbReference type="Proteomes" id="UP000228934">
    <property type="component" value="Unassembled WGS sequence"/>
</dbReference>
<sequence>MDRLQYNQPAHRWIESLLVPTEPAKIRSILGQLYPPPPQDDHGRLVQTRGPGCFTSEAPRDIGNGIYSVLILSAYAFCVFSVS</sequence>
<evidence type="ECO:0000313" key="1">
    <source>
        <dbReference type="EMBL" id="PIO16139.1"/>
    </source>
</evidence>
<reference evidence="2" key="1">
    <citation type="journal article" date="2017" name="Nat. Commun.">
        <title>The North American bullfrog draft genome provides insight into hormonal regulation of long noncoding RNA.</title>
        <authorList>
            <person name="Hammond S.A."/>
            <person name="Warren R.L."/>
            <person name="Vandervalk B.P."/>
            <person name="Kucuk E."/>
            <person name="Khan H."/>
            <person name="Gibb E.A."/>
            <person name="Pandoh P."/>
            <person name="Kirk H."/>
            <person name="Zhao Y."/>
            <person name="Jones M."/>
            <person name="Mungall A.J."/>
            <person name="Coope R."/>
            <person name="Pleasance S."/>
            <person name="Moore R.A."/>
            <person name="Holt R.A."/>
            <person name="Round J.M."/>
            <person name="Ohora S."/>
            <person name="Walle B.V."/>
            <person name="Veldhoen N."/>
            <person name="Helbing C.C."/>
            <person name="Birol I."/>
        </authorList>
    </citation>
    <scope>NUCLEOTIDE SEQUENCE [LARGE SCALE GENOMIC DNA]</scope>
</reference>
<accession>A0A2G9QKJ8</accession>
<keyword evidence="2" id="KW-1185">Reference proteome</keyword>
<organism evidence="1 2">
    <name type="scientific">Aquarana catesbeiana</name>
    <name type="common">American bullfrog</name>
    <name type="synonym">Rana catesbeiana</name>
    <dbReference type="NCBI Taxonomy" id="8400"/>
    <lineage>
        <taxon>Eukaryota</taxon>
        <taxon>Metazoa</taxon>
        <taxon>Chordata</taxon>
        <taxon>Craniata</taxon>
        <taxon>Vertebrata</taxon>
        <taxon>Euteleostomi</taxon>
        <taxon>Amphibia</taxon>
        <taxon>Batrachia</taxon>
        <taxon>Anura</taxon>
        <taxon>Neobatrachia</taxon>
        <taxon>Ranoidea</taxon>
        <taxon>Ranidae</taxon>
        <taxon>Aquarana</taxon>
    </lineage>
</organism>
<gene>
    <name evidence="1" type="ORF">AB205_0071900</name>
</gene>
<name>A0A2G9QKJ8_AQUCT</name>
<dbReference type="EMBL" id="KV962841">
    <property type="protein sequence ID" value="PIO16139.1"/>
    <property type="molecule type" value="Genomic_DNA"/>
</dbReference>
<dbReference type="AlphaFoldDB" id="A0A2G9QKJ8"/>
<evidence type="ECO:0000313" key="2">
    <source>
        <dbReference type="Proteomes" id="UP000228934"/>
    </source>
</evidence>
<protein>
    <submittedName>
        <fullName evidence="1">Uncharacterized protein</fullName>
    </submittedName>
</protein>
<proteinExistence type="predicted"/>